<dbReference type="GO" id="GO:0032259">
    <property type="term" value="P:methylation"/>
    <property type="evidence" value="ECO:0007669"/>
    <property type="project" value="UniProtKB-KW"/>
</dbReference>
<organism evidence="5 6">
    <name type="scientific">Drechslerella dactyloides</name>
    <name type="common">Nematode-trapping fungus</name>
    <name type="synonym">Arthrobotrys dactyloides</name>
    <dbReference type="NCBI Taxonomy" id="74499"/>
    <lineage>
        <taxon>Eukaryota</taxon>
        <taxon>Fungi</taxon>
        <taxon>Dikarya</taxon>
        <taxon>Ascomycota</taxon>
        <taxon>Pezizomycotina</taxon>
        <taxon>Orbiliomycetes</taxon>
        <taxon>Orbiliales</taxon>
        <taxon>Orbiliaceae</taxon>
        <taxon>Drechslerella</taxon>
    </lineage>
</organism>
<evidence type="ECO:0000256" key="1">
    <source>
        <dbReference type="ARBA" id="ARBA00022553"/>
    </source>
</evidence>
<keyword evidence="3" id="KW-0808">Transferase</keyword>
<reference evidence="5" key="1">
    <citation type="submission" date="2023-01" db="EMBL/GenBank/DDBJ databases">
        <title>The chitinases involved in constricting ring structure development in the nematode-trapping fungus Drechslerella dactyloides.</title>
        <authorList>
            <person name="Wang R."/>
            <person name="Zhang L."/>
            <person name="Tang P."/>
            <person name="Li S."/>
            <person name="Liang L."/>
        </authorList>
    </citation>
    <scope>NUCLEOTIDE SEQUENCE</scope>
    <source>
        <strain evidence="5">YMF1.00031</strain>
    </source>
</reference>
<proteinExistence type="predicted"/>
<sequence length="303" mass="33855">MSEIRPGGTGTEGFGRLITHFLKKDQKNTGEQNAAWSELWDTDQSDLWDRGKPSPALAEFLERKLDHSSLRKTEGQILRALVPGCGRGYDVVMLALHGFDVYGLEVSPGAVSAANAYAATQLTHPSAENFSNQDYQPSDGHGGVKFVEGDFFTSDWMGDCLREEEIFQGFDLIYDYTASYILPLLPLWCNGFLCAIPPSSRRNWARRMQELLSPTGILVCLEFPLWKDLDAMGPPFGLNGVHWDLLAEGGDGILHSSDDLTDEKQAERRGQGQGLWKRVQYYKPELSFDQGRGTDMVSVWKLL</sequence>
<accession>A0AAD6NK71</accession>
<dbReference type="Pfam" id="PF05724">
    <property type="entry name" value="TPMT"/>
    <property type="match status" value="1"/>
</dbReference>
<keyword evidence="4" id="KW-0949">S-adenosyl-L-methionine</keyword>
<dbReference type="AlphaFoldDB" id="A0AAD6NK71"/>
<dbReference type="PROSITE" id="PS51585">
    <property type="entry name" value="SAM_MT_TPMT"/>
    <property type="match status" value="1"/>
</dbReference>
<evidence type="ECO:0000313" key="6">
    <source>
        <dbReference type="Proteomes" id="UP001221413"/>
    </source>
</evidence>
<evidence type="ECO:0008006" key="7">
    <source>
        <dbReference type="Google" id="ProtNLM"/>
    </source>
</evidence>
<comment type="caution">
    <text evidence="5">The sequence shown here is derived from an EMBL/GenBank/DDBJ whole genome shotgun (WGS) entry which is preliminary data.</text>
</comment>
<keyword evidence="2" id="KW-0489">Methyltransferase</keyword>
<dbReference type="SUPFAM" id="SSF53335">
    <property type="entry name" value="S-adenosyl-L-methionine-dependent methyltransferases"/>
    <property type="match status" value="1"/>
</dbReference>
<evidence type="ECO:0000256" key="4">
    <source>
        <dbReference type="ARBA" id="ARBA00022691"/>
    </source>
</evidence>
<dbReference type="PANTHER" id="PTHR32183:SF6">
    <property type="entry name" value="CYSTEINE SULFINATE DESULFINASE_CYSTEINE DESULFURASE AND RELATED ENZYMES"/>
    <property type="match status" value="1"/>
</dbReference>
<dbReference type="Proteomes" id="UP001221413">
    <property type="component" value="Unassembled WGS sequence"/>
</dbReference>
<dbReference type="CDD" id="cd02440">
    <property type="entry name" value="AdoMet_MTases"/>
    <property type="match status" value="1"/>
</dbReference>
<dbReference type="InterPro" id="IPR029063">
    <property type="entry name" value="SAM-dependent_MTases_sf"/>
</dbReference>
<dbReference type="GO" id="GO:0008757">
    <property type="term" value="F:S-adenosylmethionine-dependent methyltransferase activity"/>
    <property type="evidence" value="ECO:0007669"/>
    <property type="project" value="InterPro"/>
</dbReference>
<evidence type="ECO:0000256" key="2">
    <source>
        <dbReference type="ARBA" id="ARBA00022603"/>
    </source>
</evidence>
<evidence type="ECO:0000313" key="5">
    <source>
        <dbReference type="EMBL" id="KAJ6262466.1"/>
    </source>
</evidence>
<name>A0AAD6NK71_DREDA</name>
<dbReference type="EMBL" id="JAQGDS010000003">
    <property type="protein sequence ID" value="KAJ6262466.1"/>
    <property type="molecule type" value="Genomic_DNA"/>
</dbReference>
<keyword evidence="6" id="KW-1185">Reference proteome</keyword>
<keyword evidence="1" id="KW-0597">Phosphoprotein</keyword>
<protein>
    <recommendedName>
        <fullName evidence="7">S-adenosyl-L-methionine-dependent methyltransferase</fullName>
    </recommendedName>
</protein>
<gene>
    <name evidence="5" type="ORF">Dda_3274</name>
</gene>
<dbReference type="PANTHER" id="PTHR32183">
    <property type="match status" value="1"/>
</dbReference>
<dbReference type="Gene3D" id="3.40.50.150">
    <property type="entry name" value="Vaccinia Virus protein VP39"/>
    <property type="match status" value="2"/>
</dbReference>
<dbReference type="InterPro" id="IPR008854">
    <property type="entry name" value="TPMT"/>
</dbReference>
<evidence type="ECO:0000256" key="3">
    <source>
        <dbReference type="ARBA" id="ARBA00022679"/>
    </source>
</evidence>